<dbReference type="Gene3D" id="3.40.33.10">
    <property type="entry name" value="CAP"/>
    <property type="match status" value="1"/>
</dbReference>
<dbReference type="InterPro" id="IPR035940">
    <property type="entry name" value="CAP_sf"/>
</dbReference>
<keyword evidence="2" id="KW-1185">Reference proteome</keyword>
<organism evidence="1 2">
    <name type="scientific">Ancylostoma ceylanicum</name>
    <dbReference type="NCBI Taxonomy" id="53326"/>
    <lineage>
        <taxon>Eukaryota</taxon>
        <taxon>Metazoa</taxon>
        <taxon>Ecdysozoa</taxon>
        <taxon>Nematoda</taxon>
        <taxon>Chromadorea</taxon>
        <taxon>Rhabditida</taxon>
        <taxon>Rhabditina</taxon>
        <taxon>Rhabditomorpha</taxon>
        <taxon>Strongyloidea</taxon>
        <taxon>Ancylostomatidae</taxon>
        <taxon>Ancylostomatinae</taxon>
        <taxon>Ancylostoma</taxon>
    </lineage>
</organism>
<proteinExistence type="predicted"/>
<dbReference type="Proteomes" id="UP000024635">
    <property type="component" value="Unassembled WGS sequence"/>
</dbReference>
<dbReference type="AlphaFoldDB" id="A0A016UQC0"/>
<evidence type="ECO:0000313" key="2">
    <source>
        <dbReference type="Proteomes" id="UP000024635"/>
    </source>
</evidence>
<reference evidence="2" key="1">
    <citation type="journal article" date="2015" name="Nat. Genet.">
        <title>The genome and transcriptome of the zoonotic hookworm Ancylostoma ceylanicum identify infection-specific gene families.</title>
        <authorList>
            <person name="Schwarz E.M."/>
            <person name="Hu Y."/>
            <person name="Antoshechkin I."/>
            <person name="Miller M.M."/>
            <person name="Sternberg P.W."/>
            <person name="Aroian R.V."/>
        </authorList>
    </citation>
    <scope>NUCLEOTIDE SEQUENCE</scope>
    <source>
        <strain evidence="2">HY135</strain>
    </source>
</reference>
<dbReference type="EMBL" id="JARK01001366">
    <property type="protein sequence ID" value="EYC17589.1"/>
    <property type="molecule type" value="Genomic_DNA"/>
</dbReference>
<accession>A0A016UQC0</accession>
<sequence length="101" mass="11679">MQLLKRRAWKWKQSRVVLADCEKPKKFPEEKSKSFVKKINDRRRLMVQGKQKNGRLPSFLPLGENVVEMEWSCGLEKLAISALKNCSQSVAVPKGKKGFLY</sequence>
<dbReference type="SUPFAM" id="SSF55797">
    <property type="entry name" value="PR-1-like"/>
    <property type="match status" value="1"/>
</dbReference>
<protein>
    <submittedName>
        <fullName evidence="1">Uncharacterized protein</fullName>
    </submittedName>
</protein>
<comment type="caution">
    <text evidence="1">The sequence shown here is derived from an EMBL/GenBank/DDBJ whole genome shotgun (WGS) entry which is preliminary data.</text>
</comment>
<name>A0A016UQC0_9BILA</name>
<evidence type="ECO:0000313" key="1">
    <source>
        <dbReference type="EMBL" id="EYC17589.1"/>
    </source>
</evidence>
<gene>
    <name evidence="1" type="primary">Acey_s0030.g2156</name>
    <name evidence="1" type="ORF">Y032_0030g2156</name>
</gene>